<keyword evidence="2" id="KW-1003">Cell membrane</keyword>
<dbReference type="InterPro" id="IPR000326">
    <property type="entry name" value="PAP2/HPO"/>
</dbReference>
<dbReference type="SMART" id="SM00014">
    <property type="entry name" value="acidPPc"/>
    <property type="match status" value="1"/>
</dbReference>
<dbReference type="EMBL" id="JAUSXK010000001">
    <property type="protein sequence ID" value="MDQ0642450.1"/>
    <property type="molecule type" value="Genomic_DNA"/>
</dbReference>
<dbReference type="Gene3D" id="1.20.144.10">
    <property type="entry name" value="Phosphatidic acid phosphatase type 2/haloperoxidase"/>
    <property type="match status" value="1"/>
</dbReference>
<evidence type="ECO:0000256" key="5">
    <source>
        <dbReference type="ARBA" id="ARBA00022989"/>
    </source>
</evidence>
<accession>A0ABU0P540</accession>
<feature type="domain" description="Phosphatidic acid phosphatase type 2/haloperoxidase" evidence="8">
    <location>
        <begin position="88"/>
        <end position="192"/>
    </location>
</feature>
<keyword evidence="3 7" id="KW-0812">Transmembrane</keyword>
<feature type="transmembrane region" description="Helical" evidence="7">
    <location>
        <begin position="89"/>
        <end position="110"/>
    </location>
</feature>
<reference evidence="9 10" key="1">
    <citation type="submission" date="2023-07" db="EMBL/GenBank/DDBJ databases">
        <title>Comparative genomics of wheat-associated soil bacteria to identify genetic determinants of phenazine resistance.</title>
        <authorList>
            <person name="Mouncey N."/>
        </authorList>
    </citation>
    <scope>NUCLEOTIDE SEQUENCE [LARGE SCALE GENOMIC DNA]</scope>
    <source>
        <strain evidence="9 10">W2I7</strain>
    </source>
</reference>
<evidence type="ECO:0000256" key="4">
    <source>
        <dbReference type="ARBA" id="ARBA00022801"/>
    </source>
</evidence>
<evidence type="ECO:0000313" key="9">
    <source>
        <dbReference type="EMBL" id="MDQ0642450.1"/>
    </source>
</evidence>
<feature type="transmembrane region" description="Helical" evidence="7">
    <location>
        <begin position="135"/>
        <end position="161"/>
    </location>
</feature>
<feature type="transmembrane region" description="Helical" evidence="7">
    <location>
        <begin position="173"/>
        <end position="199"/>
    </location>
</feature>
<dbReference type="RefSeq" id="WP_307358190.1">
    <property type="nucleotide sequence ID" value="NZ_JAUSXK010000001.1"/>
</dbReference>
<proteinExistence type="predicted"/>
<keyword evidence="4" id="KW-0378">Hydrolase</keyword>
<keyword evidence="10" id="KW-1185">Reference proteome</keyword>
<dbReference type="SUPFAM" id="SSF48317">
    <property type="entry name" value="Acid phosphatase/Vanadium-dependent haloperoxidase"/>
    <property type="match status" value="1"/>
</dbReference>
<gene>
    <name evidence="9" type="ORF">QFZ46_000610</name>
</gene>
<evidence type="ECO:0000256" key="2">
    <source>
        <dbReference type="ARBA" id="ARBA00022475"/>
    </source>
</evidence>
<evidence type="ECO:0000259" key="8">
    <source>
        <dbReference type="SMART" id="SM00014"/>
    </source>
</evidence>
<organism evidence="9 10">
    <name type="scientific">Microbacterium murale</name>
    <dbReference type="NCBI Taxonomy" id="1081040"/>
    <lineage>
        <taxon>Bacteria</taxon>
        <taxon>Bacillati</taxon>
        <taxon>Actinomycetota</taxon>
        <taxon>Actinomycetes</taxon>
        <taxon>Micrococcales</taxon>
        <taxon>Microbacteriaceae</taxon>
        <taxon>Microbacterium</taxon>
    </lineage>
</organism>
<dbReference type="CDD" id="cd03392">
    <property type="entry name" value="PAP2_like_2"/>
    <property type="match status" value="1"/>
</dbReference>
<sequence>MTRRPVLLWWGIGALLAAMALGASMTAPGPDLPSAIDRGWNQLMIDIQSPAMVQFGQIMNVVGGGWIATYLVPLVVLAALVLTRRWRAAVFVAVSLLASVAVVQLLKLLFGRSRPEEMLVLSDYGSFPSGHTANAATIAVIAVLLIPRVWVLLLGVLWALTMAFSRTLLSVHWLTDTIGGMLVGAGTVLIVGAIMLPWVRARSGAAPSTSGSEDTPTS</sequence>
<feature type="transmembrane region" description="Helical" evidence="7">
    <location>
        <begin position="58"/>
        <end position="82"/>
    </location>
</feature>
<keyword evidence="5 7" id="KW-1133">Transmembrane helix</keyword>
<dbReference type="PANTHER" id="PTHR14969:SF62">
    <property type="entry name" value="DECAPRENYLPHOSPHORYL-5-PHOSPHORIBOSE PHOSPHATASE RV3807C-RELATED"/>
    <property type="match status" value="1"/>
</dbReference>
<dbReference type="PANTHER" id="PTHR14969">
    <property type="entry name" value="SPHINGOSINE-1-PHOSPHATE PHOSPHOHYDROLASE"/>
    <property type="match status" value="1"/>
</dbReference>
<evidence type="ECO:0000256" key="6">
    <source>
        <dbReference type="ARBA" id="ARBA00023136"/>
    </source>
</evidence>
<protein>
    <submittedName>
        <fullName evidence="9">Membrane-associated phospholipid phosphatase</fullName>
    </submittedName>
</protein>
<dbReference type="Pfam" id="PF01569">
    <property type="entry name" value="PAP2"/>
    <property type="match status" value="1"/>
</dbReference>
<evidence type="ECO:0000256" key="3">
    <source>
        <dbReference type="ARBA" id="ARBA00022692"/>
    </source>
</evidence>
<evidence type="ECO:0000313" key="10">
    <source>
        <dbReference type="Proteomes" id="UP001239085"/>
    </source>
</evidence>
<dbReference type="Proteomes" id="UP001239085">
    <property type="component" value="Unassembled WGS sequence"/>
</dbReference>
<keyword evidence="6 7" id="KW-0472">Membrane</keyword>
<name>A0ABU0P540_9MICO</name>
<evidence type="ECO:0000256" key="7">
    <source>
        <dbReference type="SAM" id="Phobius"/>
    </source>
</evidence>
<dbReference type="InterPro" id="IPR036938">
    <property type="entry name" value="PAP2/HPO_sf"/>
</dbReference>
<comment type="caution">
    <text evidence="9">The sequence shown here is derived from an EMBL/GenBank/DDBJ whole genome shotgun (WGS) entry which is preliminary data.</text>
</comment>
<evidence type="ECO:0000256" key="1">
    <source>
        <dbReference type="ARBA" id="ARBA00004651"/>
    </source>
</evidence>
<comment type="subcellular location">
    <subcellularLocation>
        <location evidence="1">Cell membrane</location>
        <topology evidence="1">Multi-pass membrane protein</topology>
    </subcellularLocation>
</comment>